<evidence type="ECO:0000256" key="6">
    <source>
        <dbReference type="ARBA" id="ARBA00022475"/>
    </source>
</evidence>
<dbReference type="AlphaFoldDB" id="A0AA91JQJ1"/>
<feature type="domain" description="ABC3 transporter permease C-terminal" evidence="12">
    <location>
        <begin position="275"/>
        <end position="386"/>
    </location>
</feature>
<accession>A0AA91JQJ1</accession>
<evidence type="ECO:0000256" key="8">
    <source>
        <dbReference type="ARBA" id="ARBA00022989"/>
    </source>
</evidence>
<evidence type="ECO:0000313" key="13">
    <source>
        <dbReference type="EMBL" id="OJG92873.1"/>
    </source>
</evidence>
<comment type="similarity">
    <text evidence="2">Belongs to the ABC-4 integral membrane protein family. HrtB subfamily.</text>
</comment>
<evidence type="ECO:0000259" key="12">
    <source>
        <dbReference type="Pfam" id="PF02687"/>
    </source>
</evidence>
<evidence type="ECO:0000313" key="14">
    <source>
        <dbReference type="Proteomes" id="UP000183039"/>
    </source>
</evidence>
<evidence type="ECO:0000256" key="9">
    <source>
        <dbReference type="ARBA" id="ARBA00023136"/>
    </source>
</evidence>
<keyword evidence="7 11" id="KW-0812">Transmembrane</keyword>
<evidence type="ECO:0000256" key="3">
    <source>
        <dbReference type="ARBA" id="ARBA00011131"/>
    </source>
</evidence>
<feature type="transmembrane region" description="Helical" evidence="11">
    <location>
        <begin position="44"/>
        <end position="65"/>
    </location>
</feature>
<organism evidence="13 14">
    <name type="scientific">Enterococcus silesiacus</name>
    <dbReference type="NCBI Taxonomy" id="332949"/>
    <lineage>
        <taxon>Bacteria</taxon>
        <taxon>Bacillati</taxon>
        <taxon>Bacillota</taxon>
        <taxon>Bacilli</taxon>
        <taxon>Lactobacillales</taxon>
        <taxon>Enterococcaceae</taxon>
        <taxon>Enterococcus</taxon>
    </lineage>
</organism>
<keyword evidence="5" id="KW-0813">Transport</keyword>
<evidence type="ECO:0000256" key="7">
    <source>
        <dbReference type="ARBA" id="ARBA00022692"/>
    </source>
</evidence>
<dbReference type="PANTHER" id="PTHR43738:SF1">
    <property type="entry name" value="HEMIN TRANSPORT SYSTEM PERMEASE PROTEIN HRTB-RELATED"/>
    <property type="match status" value="1"/>
</dbReference>
<reference evidence="13 14" key="1">
    <citation type="submission" date="2014-12" db="EMBL/GenBank/DDBJ databases">
        <title>Draft genome sequences of 29 type strains of Enterococci.</title>
        <authorList>
            <person name="Zhong Z."/>
            <person name="Sun Z."/>
            <person name="Liu W."/>
            <person name="Zhang W."/>
            <person name="Zhang H."/>
        </authorList>
    </citation>
    <scope>NUCLEOTIDE SEQUENCE [LARGE SCALE GENOMIC DNA]</scope>
    <source>
        <strain evidence="13 14">DSM 22801</strain>
    </source>
</reference>
<evidence type="ECO:0000256" key="5">
    <source>
        <dbReference type="ARBA" id="ARBA00022448"/>
    </source>
</evidence>
<keyword evidence="6" id="KW-1003">Cell membrane</keyword>
<keyword evidence="9 11" id="KW-0472">Membrane</keyword>
<dbReference type="Pfam" id="PF02687">
    <property type="entry name" value="FtsX"/>
    <property type="match status" value="1"/>
</dbReference>
<feature type="transmembrane region" description="Helical" evidence="11">
    <location>
        <begin position="275"/>
        <end position="294"/>
    </location>
</feature>
<evidence type="ECO:0000256" key="1">
    <source>
        <dbReference type="ARBA" id="ARBA00004651"/>
    </source>
</evidence>
<evidence type="ECO:0000256" key="2">
    <source>
        <dbReference type="ARBA" id="ARBA00008697"/>
    </source>
</evidence>
<comment type="subunit">
    <text evidence="3">The complex is composed of two ATP-binding proteins (HrtA), two transmembrane proteins (HrtB) and a solute-binding protein.</text>
</comment>
<dbReference type="EMBL" id="JXLC01000004">
    <property type="protein sequence ID" value="OJG92873.1"/>
    <property type="molecule type" value="Genomic_DNA"/>
</dbReference>
<comment type="function">
    <text evidence="10">Part of the ABC transporter complex hrt involved in hemin import. Responsible for the translocation of the substrate across the membrane.</text>
</comment>
<comment type="caution">
    <text evidence="13">The sequence shown here is derived from an EMBL/GenBank/DDBJ whole genome shotgun (WGS) entry which is preliminary data.</text>
</comment>
<keyword evidence="8 11" id="KW-1133">Transmembrane helix</keyword>
<dbReference type="Proteomes" id="UP000183039">
    <property type="component" value="Unassembled WGS sequence"/>
</dbReference>
<dbReference type="InterPro" id="IPR003838">
    <property type="entry name" value="ABC3_permease_C"/>
</dbReference>
<proteinExistence type="inferred from homology"/>
<evidence type="ECO:0000256" key="11">
    <source>
        <dbReference type="SAM" id="Phobius"/>
    </source>
</evidence>
<feature type="transmembrane region" description="Helical" evidence="11">
    <location>
        <begin position="359"/>
        <end position="378"/>
    </location>
</feature>
<protein>
    <recommendedName>
        <fullName evidence="4">Putative hemin transport system permease protein HrtB</fullName>
    </recommendedName>
</protein>
<evidence type="ECO:0000256" key="10">
    <source>
        <dbReference type="ARBA" id="ARBA00024973"/>
    </source>
</evidence>
<gene>
    <name evidence="13" type="ORF">RV15_GL002818</name>
</gene>
<name>A0AA91JQJ1_9ENTE</name>
<evidence type="ECO:0000256" key="4">
    <source>
        <dbReference type="ARBA" id="ARBA00016962"/>
    </source>
</evidence>
<dbReference type="InterPro" id="IPR051125">
    <property type="entry name" value="ABC-4/HrtB_transporter"/>
</dbReference>
<comment type="subcellular location">
    <subcellularLocation>
        <location evidence="1">Cell membrane</location>
        <topology evidence="1">Multi-pass membrane protein</topology>
    </subcellularLocation>
</comment>
<dbReference type="PANTHER" id="PTHR43738">
    <property type="entry name" value="ABC TRANSPORTER, MEMBRANE PROTEIN"/>
    <property type="match status" value="1"/>
</dbReference>
<feature type="transmembrane region" description="Helical" evidence="11">
    <location>
        <begin position="315"/>
        <end position="339"/>
    </location>
</feature>
<dbReference type="GO" id="GO:0005886">
    <property type="term" value="C:plasma membrane"/>
    <property type="evidence" value="ECO:0007669"/>
    <property type="project" value="UniProtKB-SubCell"/>
</dbReference>
<sequence length="392" mass="42888">MILFLSSDKKCADLFLSIFLSNDKKEVESMFLGLEEMKFFKLRYTLVIGVIVLVAYVAFMLSGLANGLAQGVRQGVDKWNATSIVLSEDANKSLNASSLVMDDLNQVEAKQKEPLGQYAGALNKVGQNKDSDKINISLFGVKEDSSIKPELIEGRYFKASGEIIIPQNLVDKGIKLGDSVKIGKLDEELKVVGITKQNSFSIVPLIYTSIDQWQELKFGKIIEGKQAPINGIVVRSTKTDSIKLTDQDDHLAKYGIEAFIQKLPGYSEQNLTLNAMIYFLFVITAAIIGIFIYVMTLQKTSLFGVMKAQGISNGYIIKSIIAQTFILGVIGVLIGVVLTLLTNLVLPSAMPFELDSMNLLIYSLVLIVVAVLGGVFSIRTVTHVDPMKAIGG</sequence>